<dbReference type="EMBL" id="JACRWE010000002">
    <property type="protein sequence ID" value="MBC5996150.1"/>
    <property type="molecule type" value="Genomic_DNA"/>
</dbReference>
<keyword evidence="1" id="KW-0812">Transmembrane</keyword>
<reference evidence="2 3" key="1">
    <citation type="submission" date="2020-08" db="EMBL/GenBank/DDBJ databases">
        <authorList>
            <person name="Liu C."/>
            <person name="Sun Q."/>
        </authorList>
    </citation>
    <scope>NUCLEOTIDE SEQUENCE [LARGE SCALE GENOMIC DNA]</scope>
    <source>
        <strain evidence="2 3">NSJ-18</strain>
    </source>
</reference>
<feature type="transmembrane region" description="Helical" evidence="1">
    <location>
        <begin position="187"/>
        <end position="208"/>
    </location>
</feature>
<protein>
    <submittedName>
        <fullName evidence="2">YwaF family protein</fullName>
    </submittedName>
</protein>
<name>A0ABR7JMN4_9FIRM</name>
<feature type="transmembrane region" description="Helical" evidence="1">
    <location>
        <begin position="70"/>
        <end position="88"/>
    </location>
</feature>
<evidence type="ECO:0000256" key="1">
    <source>
        <dbReference type="SAM" id="Phobius"/>
    </source>
</evidence>
<comment type="caution">
    <text evidence="2">The sequence shown here is derived from an EMBL/GenBank/DDBJ whole genome shotgun (WGS) entry which is preliminary data.</text>
</comment>
<accession>A0ABR7JMN4</accession>
<dbReference type="Proteomes" id="UP000609849">
    <property type="component" value="Unassembled WGS sequence"/>
</dbReference>
<keyword evidence="1" id="KW-0472">Membrane</keyword>
<proteinExistence type="predicted"/>
<evidence type="ECO:0000313" key="3">
    <source>
        <dbReference type="Proteomes" id="UP000609849"/>
    </source>
</evidence>
<feature type="transmembrane region" description="Helical" evidence="1">
    <location>
        <begin position="154"/>
        <end position="175"/>
    </location>
</feature>
<dbReference type="Pfam" id="PF14808">
    <property type="entry name" value="TMEM164"/>
    <property type="match status" value="1"/>
</dbReference>
<keyword evidence="1" id="KW-1133">Transmembrane helix</keyword>
<evidence type="ECO:0000313" key="2">
    <source>
        <dbReference type="EMBL" id="MBC5996150.1"/>
    </source>
</evidence>
<feature type="transmembrane region" description="Helical" evidence="1">
    <location>
        <begin position="95"/>
        <end position="116"/>
    </location>
</feature>
<sequence length="216" mass="25541">MVNTFLFSRDHLTVLFFFALFLYFSPKLTKNLLPYSYIVEKVICILMILEIVFEQAFILSVNNYSTLSSLPIDICRFAEYICIAILFFKQYQLFNVYFSWSLVCSIGDLIFFKYVPYDFPNFLHLVYIFSNVLLLYANVYMVQVRKFKLNKHAILDNLLACGIYFSFIFLLNKLIGANYVYTFSSYNLLSILVFLGLTTLIYIPYYIFNRDESSFN</sequence>
<dbReference type="RefSeq" id="WP_153924252.1">
    <property type="nucleotide sequence ID" value="NZ_JACRWE010000002.1"/>
</dbReference>
<keyword evidence="3" id="KW-1185">Reference proteome</keyword>
<organism evidence="2 3">
    <name type="scientific">Romboutsia faecis</name>
    <dbReference type="NCBI Taxonomy" id="2764597"/>
    <lineage>
        <taxon>Bacteria</taxon>
        <taxon>Bacillati</taxon>
        <taxon>Bacillota</taxon>
        <taxon>Clostridia</taxon>
        <taxon>Peptostreptococcales</taxon>
        <taxon>Peptostreptococcaceae</taxon>
        <taxon>Romboutsia</taxon>
    </lineage>
</organism>
<feature type="transmembrane region" description="Helical" evidence="1">
    <location>
        <begin position="122"/>
        <end position="142"/>
    </location>
</feature>
<feature type="transmembrane region" description="Helical" evidence="1">
    <location>
        <begin position="37"/>
        <end position="58"/>
    </location>
</feature>
<feature type="transmembrane region" description="Helical" evidence="1">
    <location>
        <begin position="6"/>
        <end position="25"/>
    </location>
</feature>
<gene>
    <name evidence="2" type="ORF">H8923_05195</name>
</gene>